<dbReference type="EMBL" id="KV441005">
    <property type="protein sequence ID" value="OAD66175.1"/>
    <property type="molecule type" value="Genomic_DNA"/>
</dbReference>
<sequence>MSSTIKQNFEECYCTKCIKNYKGYTLVSKRTAQCHGKKAALKDAIRSELAFILNTGAQRHVMNIDAKSILVQESGSVEVLACQSDLPVLDISPMSVDYEVDVDFNDIDFEYESNENAKDTVDIDVEEVDTECLYENMFSNSSMPENPVHRFIATFTVLFASRYVVNKGAVVLIEFINKLLKIYKQDFQLPTSLPGLQHMTGFCELSKAIRRFVACEDCHAIYKENQSVPPCCVFVKTGACAACNCELTKKSLSGALVPKRSFHYQSIKNAFKILFNRPGFEEKILRGTIIDPMHNLFLGTAKRMMDQWIERGILGDRDFTAMQKIADKIIVPKGYTALKSKIGKKFAFMKADEWKSWVLIYSPVMLKSVLSSLHFNNWVDFVHACRHLPSASSTIFQPPFILQAFVDSSETTRISILGNEPLPPTSFPLSVSKPSSTGDLDYPHLLEYYKLAYLTPDLVHYQNAAASPFFVDNPIIKLKSINILGQVYYGNNGTTGRGSYVQSLFLGRDGSKETTFTCQIKYIFIHSFTSPPMLPYYEADSTHHDQHVFAFVNWLPLLGDKSQEKDGVDICGSTPLPSNYHSILPVHRISLEVAIANYTTGLVQKKLKN</sequence>
<dbReference type="RefSeq" id="XP_018284215.1">
    <property type="nucleotide sequence ID" value="XM_018437495.1"/>
</dbReference>
<gene>
    <name evidence="1" type="ORF">PHYBLDRAFT_175470</name>
</gene>
<dbReference type="AlphaFoldDB" id="A0A162WBW5"/>
<organism evidence="1 2">
    <name type="scientific">Phycomyces blakesleeanus (strain ATCC 8743b / DSM 1359 / FGSC 10004 / NBRC 33097 / NRRL 1555)</name>
    <dbReference type="NCBI Taxonomy" id="763407"/>
    <lineage>
        <taxon>Eukaryota</taxon>
        <taxon>Fungi</taxon>
        <taxon>Fungi incertae sedis</taxon>
        <taxon>Mucoromycota</taxon>
        <taxon>Mucoromycotina</taxon>
        <taxon>Mucoromycetes</taxon>
        <taxon>Mucorales</taxon>
        <taxon>Phycomycetaceae</taxon>
        <taxon>Phycomyces</taxon>
    </lineage>
</organism>
<reference evidence="2" key="1">
    <citation type="submission" date="2015-06" db="EMBL/GenBank/DDBJ databases">
        <title>Expansion of signal transduction pathways in fungi by whole-genome duplication.</title>
        <authorList>
            <consortium name="DOE Joint Genome Institute"/>
            <person name="Corrochano L.M."/>
            <person name="Kuo A."/>
            <person name="Marcet-Houben M."/>
            <person name="Polaino S."/>
            <person name="Salamov A."/>
            <person name="Villalobos J.M."/>
            <person name="Alvarez M.I."/>
            <person name="Avalos J."/>
            <person name="Benito E.P."/>
            <person name="Benoit I."/>
            <person name="Burger G."/>
            <person name="Camino L.P."/>
            <person name="Canovas D."/>
            <person name="Cerda-Olmedo E."/>
            <person name="Cheng J.-F."/>
            <person name="Dominguez A."/>
            <person name="Elias M."/>
            <person name="Eslava A.P."/>
            <person name="Glaser F."/>
            <person name="Grimwood J."/>
            <person name="Gutierrez G."/>
            <person name="Heitman J."/>
            <person name="Henrissat B."/>
            <person name="Iturriaga E.A."/>
            <person name="Lang B.F."/>
            <person name="Lavin J.L."/>
            <person name="Lee S."/>
            <person name="Li W."/>
            <person name="Lindquist E."/>
            <person name="Lopez-Garcia S."/>
            <person name="Luque E.M."/>
            <person name="Marcos A.T."/>
            <person name="Martin J."/>
            <person name="McCluskey K."/>
            <person name="Medina H.R."/>
            <person name="Miralles-Duran A."/>
            <person name="Miyazaki A."/>
            <person name="Munoz-Torres E."/>
            <person name="Oguiza J.A."/>
            <person name="Ohm R."/>
            <person name="Olmedo M."/>
            <person name="Orejas M."/>
            <person name="Ortiz-Castellanos L."/>
            <person name="Pisabarro A.G."/>
            <person name="Rodriguez-Romero J."/>
            <person name="Ruiz-Herrera J."/>
            <person name="Ruiz-Vazquez R."/>
            <person name="Sanz C."/>
            <person name="Schackwitz W."/>
            <person name="Schmutz J."/>
            <person name="Shahriari M."/>
            <person name="Shelest E."/>
            <person name="Silva-Franco F."/>
            <person name="Soanes D."/>
            <person name="Syed K."/>
            <person name="Tagua V.G."/>
            <person name="Talbot N.J."/>
            <person name="Thon M."/>
            <person name="De vries R.P."/>
            <person name="Wiebenga A."/>
            <person name="Yadav J.S."/>
            <person name="Braun E.L."/>
            <person name="Baker S."/>
            <person name="Garre V."/>
            <person name="Horwitz B."/>
            <person name="Torres-Martinez S."/>
            <person name="Idnurm A."/>
            <person name="Herrera-Estrella A."/>
            <person name="Gabaldon T."/>
            <person name="Grigoriev I.V."/>
        </authorList>
    </citation>
    <scope>NUCLEOTIDE SEQUENCE [LARGE SCALE GENOMIC DNA]</scope>
    <source>
        <strain evidence="2">NRRL 1555(-)</strain>
    </source>
</reference>
<evidence type="ECO:0008006" key="3">
    <source>
        <dbReference type="Google" id="ProtNLM"/>
    </source>
</evidence>
<keyword evidence="2" id="KW-1185">Reference proteome</keyword>
<dbReference type="PANTHER" id="PTHR46579">
    <property type="entry name" value="F5/8 TYPE C DOMAIN-CONTAINING PROTEIN-RELATED"/>
    <property type="match status" value="1"/>
</dbReference>
<evidence type="ECO:0000313" key="2">
    <source>
        <dbReference type="Proteomes" id="UP000077315"/>
    </source>
</evidence>
<dbReference type="GeneID" id="28998401"/>
<name>A0A162WBW5_PHYB8</name>
<evidence type="ECO:0000313" key="1">
    <source>
        <dbReference type="EMBL" id="OAD66175.1"/>
    </source>
</evidence>
<dbReference type="InParanoid" id="A0A162WBW5"/>
<protein>
    <recommendedName>
        <fullName evidence="3">Transposase domain-containing protein</fullName>
    </recommendedName>
</protein>
<proteinExistence type="predicted"/>
<dbReference type="OrthoDB" id="10053513at2759"/>
<accession>A0A162WBW5</accession>
<dbReference type="Proteomes" id="UP000077315">
    <property type="component" value="Unassembled WGS sequence"/>
</dbReference>
<dbReference type="VEuPathDB" id="FungiDB:PHYBLDRAFT_175470"/>
<dbReference type="PANTHER" id="PTHR46579:SF2">
    <property type="entry name" value="C2H2-TYPE DOMAIN-CONTAINING PROTEIN"/>
    <property type="match status" value="1"/>
</dbReference>